<protein>
    <recommendedName>
        <fullName evidence="4">PX domain-containing protein</fullName>
    </recommendedName>
</protein>
<dbReference type="RefSeq" id="XP_066067996.1">
    <property type="nucleotide sequence ID" value="XM_066211899.1"/>
</dbReference>
<evidence type="ECO:0008006" key="4">
    <source>
        <dbReference type="Google" id="ProtNLM"/>
    </source>
</evidence>
<proteinExistence type="predicted"/>
<gene>
    <name evidence="2" type="ORF">L203_102474</name>
</gene>
<dbReference type="InterPro" id="IPR036871">
    <property type="entry name" value="PX_dom_sf"/>
</dbReference>
<dbReference type="EMBL" id="CP143786">
    <property type="protein sequence ID" value="WVN87296.1"/>
    <property type="molecule type" value="Genomic_DNA"/>
</dbReference>
<feature type="region of interest" description="Disordered" evidence="1">
    <location>
        <begin position="85"/>
        <end position="122"/>
    </location>
</feature>
<dbReference type="AlphaFoldDB" id="A0AAJ8JS08"/>
<reference evidence="2" key="3">
    <citation type="submission" date="2024-01" db="EMBL/GenBank/DDBJ databases">
        <authorList>
            <person name="Coelho M.A."/>
            <person name="David-Palma M."/>
            <person name="Shea T."/>
            <person name="Sun S."/>
            <person name="Cuomo C.A."/>
            <person name="Heitman J."/>
        </authorList>
    </citation>
    <scope>NUCLEOTIDE SEQUENCE</scope>
    <source>
        <strain evidence="2">CBS 7841</strain>
    </source>
</reference>
<evidence type="ECO:0000313" key="2">
    <source>
        <dbReference type="EMBL" id="WVN87296.1"/>
    </source>
</evidence>
<dbReference type="GO" id="GO:0035091">
    <property type="term" value="F:phosphatidylinositol binding"/>
    <property type="evidence" value="ECO:0007669"/>
    <property type="project" value="InterPro"/>
</dbReference>
<sequence length="573" mass="64468">MASKQSAMFCRCSKTELHSDYDGSSMITKCSKLGESLPKVNKSSPLKASVVAKKQSLNMTPNATQSHRPSLSDVLRSVKSYTLQTPSIADPESPSSIPLGPMRRFNRRRKNPTDARIGGSKGYLNKHEPHMPIIPPPRSSSILPFFGANKSLPEGLIVSLTVNQSTVDEGGALYHLQLTFEPANMAMPPICISTRRTYYELYDYHFRLFRAYAYDNVHCIPTLLADFPGPFDGPPPGPTQYYYRQKRISRYFANLLGCSSHSDTKYVSNHTITRNFFAFRHGDAIKVITGTEIQQYPKKESEGQIKSKTITVQMSTDYLNCVQNEKDDAVAIAFPTPVPPFASLIPSALETTPSILTACTSDTDDEDNKWRAIAPPKSPSSSFSIDRTLRSLSPLSITLEHKLDHVETNQALNTHSLEISSPMEESVQDTQVKNRPKETENDILQDIVLQTNEFWQDIKPFDQTGEDRLGDQGMVHILLVERKTWKSFQILIDTEVTWARILQGFHDVLNCPVGSRVLRGCHQDENEDEIISTESNITGLAFTCGMDFDIWVQRERSFLFKTVWVDDTENQVV</sequence>
<accession>A0AAJ8JS08</accession>
<dbReference type="Gene3D" id="3.30.1520.10">
    <property type="entry name" value="Phox-like domain"/>
    <property type="match status" value="1"/>
</dbReference>
<organism evidence="2 3">
    <name type="scientific">Cryptococcus depauperatus CBS 7841</name>
    <dbReference type="NCBI Taxonomy" id="1295531"/>
    <lineage>
        <taxon>Eukaryota</taxon>
        <taxon>Fungi</taxon>
        <taxon>Dikarya</taxon>
        <taxon>Basidiomycota</taxon>
        <taxon>Agaricomycotina</taxon>
        <taxon>Tremellomycetes</taxon>
        <taxon>Tremellales</taxon>
        <taxon>Cryptococcaceae</taxon>
        <taxon>Cryptococcus</taxon>
    </lineage>
</organism>
<dbReference type="KEGG" id="cdep:91086686"/>
<reference evidence="2" key="1">
    <citation type="submission" date="2016-06" db="EMBL/GenBank/DDBJ databases">
        <authorList>
            <person name="Cuomo C."/>
            <person name="Litvintseva A."/>
            <person name="Heitman J."/>
            <person name="Chen Y."/>
            <person name="Sun S."/>
            <person name="Springer D."/>
            <person name="Dromer F."/>
            <person name="Young S."/>
            <person name="Zeng Q."/>
            <person name="Chapman S."/>
            <person name="Gujja S."/>
            <person name="Saif S."/>
            <person name="Birren B."/>
        </authorList>
    </citation>
    <scope>NUCLEOTIDE SEQUENCE</scope>
    <source>
        <strain evidence="2">CBS 7841</strain>
    </source>
</reference>
<evidence type="ECO:0000313" key="3">
    <source>
        <dbReference type="Proteomes" id="UP000094043"/>
    </source>
</evidence>
<keyword evidence="3" id="KW-1185">Reference proteome</keyword>
<evidence type="ECO:0000256" key="1">
    <source>
        <dbReference type="SAM" id="MobiDB-lite"/>
    </source>
</evidence>
<dbReference type="Proteomes" id="UP000094043">
    <property type="component" value="Chromosome 3"/>
</dbReference>
<dbReference type="GeneID" id="91086686"/>
<reference evidence="2" key="2">
    <citation type="journal article" date="2022" name="Elife">
        <title>Obligate sexual reproduction of a homothallic fungus closely related to the Cryptococcus pathogenic species complex.</title>
        <authorList>
            <person name="Passer A.R."/>
            <person name="Clancey S.A."/>
            <person name="Shea T."/>
            <person name="David-Palma M."/>
            <person name="Averette A.F."/>
            <person name="Boekhout T."/>
            <person name="Porcel B.M."/>
            <person name="Nowrousian M."/>
            <person name="Cuomo C.A."/>
            <person name="Sun S."/>
            <person name="Heitman J."/>
            <person name="Coelho M.A."/>
        </authorList>
    </citation>
    <scope>NUCLEOTIDE SEQUENCE</scope>
    <source>
        <strain evidence="2">CBS 7841</strain>
    </source>
</reference>
<name>A0AAJ8JS08_9TREE</name>